<dbReference type="Pfam" id="PF04969">
    <property type="entry name" value="CS"/>
    <property type="match status" value="1"/>
</dbReference>
<name>A0A7S3BC29_9VIRI</name>
<dbReference type="PROSITE" id="PS51203">
    <property type="entry name" value="CS"/>
    <property type="match status" value="1"/>
</dbReference>
<dbReference type="PANTHER" id="PTHR12356">
    <property type="entry name" value="NUCLEAR MOVEMENT PROTEIN NUDC"/>
    <property type="match status" value="1"/>
</dbReference>
<feature type="region of interest" description="Disordered" evidence="1">
    <location>
        <begin position="1"/>
        <end position="31"/>
    </location>
</feature>
<dbReference type="GO" id="GO:0006457">
    <property type="term" value="P:protein folding"/>
    <property type="evidence" value="ECO:0007669"/>
    <property type="project" value="TreeGrafter"/>
</dbReference>
<reference evidence="3" key="1">
    <citation type="submission" date="2021-01" db="EMBL/GenBank/DDBJ databases">
        <authorList>
            <person name="Corre E."/>
            <person name="Pelletier E."/>
            <person name="Niang G."/>
            <person name="Scheremetjew M."/>
            <person name="Finn R."/>
            <person name="Kale V."/>
            <person name="Holt S."/>
            <person name="Cochrane G."/>
            <person name="Meng A."/>
            <person name="Brown T."/>
            <person name="Cohen L."/>
        </authorList>
    </citation>
    <scope>NUCLEOTIDE SEQUENCE</scope>
    <source>
        <strain evidence="3">RCC927</strain>
    </source>
</reference>
<dbReference type="AlphaFoldDB" id="A0A7S3BC29"/>
<sequence length="119" mass="13109">MGQQDQQARMAEMDRQREHEEKEDGDGKTKWLWDQSGDEVVVRIALDKAATKKDLKVTFAPSTLTVSIFGEAVFDKAALGGKVYPDECTWCLAEKGSELQLMLACAGGDAKWASLLKDA</sequence>
<evidence type="ECO:0000313" key="3">
    <source>
        <dbReference type="EMBL" id="CAE0129575.1"/>
    </source>
</evidence>
<organism evidence="3">
    <name type="scientific">Prasinoderma singulare</name>
    <dbReference type="NCBI Taxonomy" id="676789"/>
    <lineage>
        <taxon>Eukaryota</taxon>
        <taxon>Viridiplantae</taxon>
        <taxon>Prasinodermophyta</taxon>
        <taxon>Prasinodermophyceae</taxon>
        <taxon>Prasinodermales</taxon>
        <taxon>Prasinodermaceae</taxon>
        <taxon>Prasinoderma</taxon>
    </lineage>
</organism>
<proteinExistence type="predicted"/>
<feature type="compositionally biased region" description="Basic and acidic residues" evidence="1">
    <location>
        <begin position="11"/>
        <end position="31"/>
    </location>
</feature>
<dbReference type="SUPFAM" id="SSF49764">
    <property type="entry name" value="HSP20-like chaperones"/>
    <property type="match status" value="1"/>
</dbReference>
<dbReference type="CDD" id="cd06467">
    <property type="entry name" value="p23_NUDC_like"/>
    <property type="match status" value="1"/>
</dbReference>
<dbReference type="InterPro" id="IPR007052">
    <property type="entry name" value="CS_dom"/>
</dbReference>
<feature type="domain" description="CS" evidence="2">
    <location>
        <begin position="26"/>
        <end position="116"/>
    </location>
</feature>
<dbReference type="Gene3D" id="2.60.40.790">
    <property type="match status" value="1"/>
</dbReference>
<gene>
    <name evidence="3" type="ORF">PSIN1315_LOCUS2606</name>
</gene>
<evidence type="ECO:0000259" key="2">
    <source>
        <dbReference type="PROSITE" id="PS51203"/>
    </source>
</evidence>
<dbReference type="GO" id="GO:0051082">
    <property type="term" value="F:unfolded protein binding"/>
    <property type="evidence" value="ECO:0007669"/>
    <property type="project" value="TreeGrafter"/>
</dbReference>
<dbReference type="EMBL" id="HBHY01003942">
    <property type="protein sequence ID" value="CAE0129575.1"/>
    <property type="molecule type" value="Transcribed_RNA"/>
</dbReference>
<dbReference type="GO" id="GO:0005737">
    <property type="term" value="C:cytoplasm"/>
    <property type="evidence" value="ECO:0007669"/>
    <property type="project" value="TreeGrafter"/>
</dbReference>
<dbReference type="InterPro" id="IPR008978">
    <property type="entry name" value="HSP20-like_chaperone"/>
</dbReference>
<dbReference type="InterPro" id="IPR037898">
    <property type="entry name" value="NudC_fam"/>
</dbReference>
<accession>A0A7S3BC29</accession>
<protein>
    <recommendedName>
        <fullName evidence="2">CS domain-containing protein</fullName>
    </recommendedName>
</protein>
<evidence type="ECO:0000256" key="1">
    <source>
        <dbReference type="SAM" id="MobiDB-lite"/>
    </source>
</evidence>